<dbReference type="SUPFAM" id="SSF56059">
    <property type="entry name" value="Glutathione synthetase ATP-binding domain-like"/>
    <property type="match status" value="1"/>
</dbReference>
<evidence type="ECO:0000313" key="1">
    <source>
        <dbReference type="EMBL" id="CAD5109257.1"/>
    </source>
</evidence>
<dbReference type="AlphaFoldDB" id="A0A7U7IBS3"/>
<dbReference type="Gene3D" id="3.30.470.20">
    <property type="entry name" value="ATP-grasp fold, B domain"/>
    <property type="match status" value="1"/>
</dbReference>
<dbReference type="Proteomes" id="UP000583387">
    <property type="component" value="Unassembled WGS sequence"/>
</dbReference>
<proteinExistence type="predicted"/>
<accession>A0A7U7IBS3</accession>
<dbReference type="EMBL" id="CAJFCI010000071">
    <property type="protein sequence ID" value="CAD5109257.1"/>
    <property type="molecule type" value="Genomic_DNA"/>
</dbReference>
<gene>
    <name evidence="1" type="ORF">PSEWESI4_03553</name>
</gene>
<keyword evidence="2" id="KW-1185">Reference proteome</keyword>
<comment type="caution">
    <text evidence="1">The sequence shown here is derived from an EMBL/GenBank/DDBJ whole genome shotgun (WGS) entry which is preliminary data.</text>
</comment>
<organism evidence="1 2">
    <name type="scientific">Zestomonas carbonaria</name>
    <dbReference type="NCBI Taxonomy" id="2762745"/>
    <lineage>
        <taxon>Bacteria</taxon>
        <taxon>Pseudomonadati</taxon>
        <taxon>Pseudomonadota</taxon>
        <taxon>Gammaproteobacteria</taxon>
        <taxon>Pseudomonadales</taxon>
        <taxon>Pseudomonadaceae</taxon>
        <taxon>Zestomonas</taxon>
    </lineage>
</organism>
<reference evidence="1 2" key="1">
    <citation type="submission" date="2020-08" db="EMBL/GenBank/DDBJ databases">
        <authorList>
            <person name="Criscuolo A."/>
        </authorList>
    </citation>
    <scope>NUCLEOTIDE SEQUENCE [LARGE SCALE GENOMIC DNA]</scope>
    <source>
        <strain evidence="1">CIP111764</strain>
    </source>
</reference>
<protein>
    <recommendedName>
        <fullName evidence="3">ATP-grasp domain-containing protein</fullName>
    </recommendedName>
</protein>
<evidence type="ECO:0008006" key="3">
    <source>
        <dbReference type="Google" id="ProtNLM"/>
    </source>
</evidence>
<name>A0A7U7IBS3_9GAMM</name>
<evidence type="ECO:0000313" key="2">
    <source>
        <dbReference type="Proteomes" id="UP000583387"/>
    </source>
</evidence>
<sequence>MRLFPSSSMLPGNGLMADTTRYVIFSGANERAVVAVCRYFQRHGVACSLVARPGVDAIRKTRFARWIDAVRSLDCLDVDDMLGALALLKARYPGQRLVFLPTAESIIRLVLDNRDSFESAGLEVPLVDKTLYETISDKASFLALMEQFGVPLPTRLEHVSPSDLPVVAKPLNEVSRRTGRKLYPELIFTAEALEAFLASDVVEDYFFQAYLDGRSYYFLAFFPRQGAPAVRYQENLLQQPNGKSMLVARLCDCPDFDIEAHLVRGFQSVGFFGFVMVELIEVDGVLHLIEANPRFWGPFELAIKAGFRPDAIVDGMQAEGGSSNALYLWTSGLMLSLLAGGRPRRYPQLLRKLVSHPMALFGADIYLRKDTLRLLGHELSQALRLGFVRARRRVVGGTQ</sequence>